<dbReference type="Proteomes" id="UP000095283">
    <property type="component" value="Unplaced"/>
</dbReference>
<protein>
    <submittedName>
        <fullName evidence="2">Uncharacterized protein</fullName>
    </submittedName>
</protein>
<dbReference type="AlphaFoldDB" id="A0A1I7WHV4"/>
<sequence length="19" mass="2263">MGFIGVHNWSLFVVFFFTN</sequence>
<keyword evidence="1" id="KW-1185">Reference proteome</keyword>
<evidence type="ECO:0000313" key="1">
    <source>
        <dbReference type="Proteomes" id="UP000095283"/>
    </source>
</evidence>
<name>A0A1I7WHV4_HETBA</name>
<proteinExistence type="predicted"/>
<evidence type="ECO:0000313" key="2">
    <source>
        <dbReference type="WBParaSite" id="Hba_04590"/>
    </source>
</evidence>
<accession>A0A1I7WHV4</accession>
<dbReference type="WBParaSite" id="Hba_04590">
    <property type="protein sequence ID" value="Hba_04590"/>
    <property type="gene ID" value="Hba_04590"/>
</dbReference>
<organism evidence="1 2">
    <name type="scientific">Heterorhabditis bacteriophora</name>
    <name type="common">Entomopathogenic nematode worm</name>
    <dbReference type="NCBI Taxonomy" id="37862"/>
    <lineage>
        <taxon>Eukaryota</taxon>
        <taxon>Metazoa</taxon>
        <taxon>Ecdysozoa</taxon>
        <taxon>Nematoda</taxon>
        <taxon>Chromadorea</taxon>
        <taxon>Rhabditida</taxon>
        <taxon>Rhabditina</taxon>
        <taxon>Rhabditomorpha</taxon>
        <taxon>Strongyloidea</taxon>
        <taxon>Heterorhabditidae</taxon>
        <taxon>Heterorhabditis</taxon>
    </lineage>
</organism>
<reference evidence="2" key="1">
    <citation type="submission" date="2016-11" db="UniProtKB">
        <authorList>
            <consortium name="WormBaseParasite"/>
        </authorList>
    </citation>
    <scope>IDENTIFICATION</scope>
</reference>